<keyword evidence="1" id="KW-0472">Membrane</keyword>
<feature type="transmembrane region" description="Helical" evidence="1">
    <location>
        <begin position="12"/>
        <end position="31"/>
    </location>
</feature>
<accession>A0A4Q2KBI4</accession>
<dbReference type="AlphaFoldDB" id="A0A4Q2KBI4"/>
<reference evidence="2 3" key="1">
    <citation type="journal article" date="2019" name="Gut">
        <title>Antibiotics-induced monodominance of a novel gut bacterial order.</title>
        <authorList>
            <person name="Hildebrand F."/>
            <person name="Moitinho-Silva L."/>
            <person name="Blasche S."/>
            <person name="Jahn M.T."/>
            <person name="Gossmann T.I."/>
            <person name="Heuerta-Cepas J."/>
            <person name="Hercog R."/>
            <person name="Luetge M."/>
            <person name="Bahram M."/>
            <person name="Pryszlak A."/>
            <person name="Alves R.J."/>
            <person name="Waszak S.M."/>
            <person name="Zhu A."/>
            <person name="Ye L."/>
            <person name="Costea P.I."/>
            <person name="Aalvink S."/>
            <person name="Belzer C."/>
            <person name="Forslund S.K."/>
            <person name="Sunagawa S."/>
            <person name="Hentschel U."/>
            <person name="Merten C."/>
            <person name="Patil K.R."/>
            <person name="Benes V."/>
            <person name="Bork P."/>
        </authorList>
    </citation>
    <scope>NUCLEOTIDE SEQUENCE [LARGE SCALE GENOMIC DNA]</scope>
    <source>
        <strain evidence="2 3">HDS1380</strain>
    </source>
</reference>
<protein>
    <recommendedName>
        <fullName evidence="4">Restriction endonuclease type IV Mrr domain-containing protein</fullName>
    </recommendedName>
</protein>
<comment type="caution">
    <text evidence="2">The sequence shown here is derived from an EMBL/GenBank/DDBJ whole genome shotgun (WGS) entry which is preliminary data.</text>
</comment>
<dbReference type="Proteomes" id="UP000291269">
    <property type="component" value="Unassembled WGS sequence"/>
</dbReference>
<keyword evidence="3" id="KW-1185">Reference proteome</keyword>
<feature type="transmembrane region" description="Helical" evidence="1">
    <location>
        <begin position="208"/>
        <end position="224"/>
    </location>
</feature>
<keyword evidence="1" id="KW-0812">Transmembrane</keyword>
<dbReference type="EMBL" id="SDOZ01000002">
    <property type="protein sequence ID" value="RXZ61958.1"/>
    <property type="molecule type" value="Genomic_DNA"/>
</dbReference>
<evidence type="ECO:0000256" key="1">
    <source>
        <dbReference type="SAM" id="Phobius"/>
    </source>
</evidence>
<evidence type="ECO:0000313" key="2">
    <source>
        <dbReference type="EMBL" id="RXZ61958.1"/>
    </source>
</evidence>
<name>A0A4Q2KBI4_9FIRM</name>
<feature type="transmembrane region" description="Helical" evidence="1">
    <location>
        <begin position="37"/>
        <end position="56"/>
    </location>
</feature>
<evidence type="ECO:0008006" key="4">
    <source>
        <dbReference type="Google" id="ProtNLM"/>
    </source>
</evidence>
<organism evidence="2 3">
    <name type="scientific">Candidatus Borkfalkia ceftriaxoniphila</name>
    <dbReference type="NCBI Taxonomy" id="2508949"/>
    <lineage>
        <taxon>Bacteria</taxon>
        <taxon>Bacillati</taxon>
        <taxon>Bacillota</taxon>
        <taxon>Clostridia</taxon>
        <taxon>Christensenellales</taxon>
        <taxon>Christensenellaceae</taxon>
        <taxon>Candidatus Borkfalkia</taxon>
    </lineage>
</organism>
<sequence length="251" mass="28675">MKKFVFSVYSDTVFVAFVAFLLSFALFRFYLRSFALSLALALVTALALSALAFLHMRHKSDKKLLKLSDEREISKLAFHLAMDTEENNLERLFAALFEKDDKAQRADDSVVVGNEEYFFSFRLEPVRADEIANLVRRGGEREKILLTADVTPDAEKLAAAFGIRIMRAADVYLLYKETEQLPENYILAEKMKTGWKEKLKFRFQKRMYKGYLLAGAALLVFSLFTFFPVYYLVAGGILLSLAVAVRFFGTT</sequence>
<gene>
    <name evidence="2" type="ORF">ESZ91_06100</name>
</gene>
<keyword evidence="1" id="KW-1133">Transmembrane helix</keyword>
<dbReference type="RefSeq" id="WP_129225156.1">
    <property type="nucleotide sequence ID" value="NZ_SDOZ01000002.1"/>
</dbReference>
<proteinExistence type="predicted"/>
<evidence type="ECO:0000313" key="3">
    <source>
        <dbReference type="Proteomes" id="UP000291269"/>
    </source>
</evidence>